<dbReference type="KEGG" id="aalg:AREALGSMS7_04120"/>
<evidence type="ECO:0008006" key="6">
    <source>
        <dbReference type="Google" id="ProtNLM"/>
    </source>
</evidence>
<dbReference type="InterPro" id="IPR045391">
    <property type="entry name" value="DUF6520"/>
</dbReference>
<keyword evidence="1" id="KW-0732">Signal</keyword>
<feature type="chain" id="PRO_5013370354" description="Secreted protein" evidence="1">
    <location>
        <begin position="29"/>
        <end position="94"/>
    </location>
</feature>
<reference evidence="2 4" key="1">
    <citation type="submission" date="2017-07" db="EMBL/GenBank/DDBJ databases">
        <title>Genome Sequence of Arenibacter algicola Strain SMS7 Isolated from a culture of the Diatom Skeletonema marinoi.</title>
        <authorList>
            <person name="Topel M."/>
            <person name="Pinder M.I.M."/>
            <person name="Johansson O.N."/>
            <person name="Kourtchenko O."/>
            <person name="Godhe A."/>
            <person name="Clarke A.K."/>
        </authorList>
    </citation>
    <scope>NUCLEOTIDE SEQUENCE [LARGE SCALE GENOMIC DNA]</scope>
    <source>
        <strain evidence="2 4">SMS7</strain>
    </source>
</reference>
<feature type="signal peptide" evidence="1">
    <location>
        <begin position="1"/>
        <end position="28"/>
    </location>
</feature>
<evidence type="ECO:0000256" key="1">
    <source>
        <dbReference type="SAM" id="SignalP"/>
    </source>
</evidence>
<reference evidence="3 5" key="2">
    <citation type="submission" date="2019-06" db="EMBL/GenBank/DDBJ databases">
        <title>A large-scale integrated study on North Sea by COGITO (Coastal Microbe Genomic &amp; Taxonomic Observatory).</title>
        <authorList>
            <person name="Teeling H."/>
        </authorList>
    </citation>
    <scope>NUCLEOTIDE SEQUENCE [LARGE SCALE GENOMIC DNA]</scope>
    <source>
        <strain evidence="3 5">MAR_2009_79</strain>
    </source>
</reference>
<dbReference type="Pfam" id="PF20130">
    <property type="entry name" value="DUF6520"/>
    <property type="match status" value="1"/>
</dbReference>
<accession>A0A221V1Q7</accession>
<evidence type="ECO:0000313" key="4">
    <source>
        <dbReference type="Proteomes" id="UP000204551"/>
    </source>
</evidence>
<name>A0A221V1Q7_9FLAO</name>
<keyword evidence="5" id="KW-1185">Reference proteome</keyword>
<dbReference type="EMBL" id="CP022515">
    <property type="protein sequence ID" value="ASO07525.1"/>
    <property type="molecule type" value="Genomic_DNA"/>
</dbReference>
<dbReference type="Proteomes" id="UP000315363">
    <property type="component" value="Unassembled WGS sequence"/>
</dbReference>
<dbReference type="Proteomes" id="UP000204551">
    <property type="component" value="Chromosome"/>
</dbReference>
<evidence type="ECO:0000313" key="3">
    <source>
        <dbReference type="EMBL" id="TQO39700.1"/>
    </source>
</evidence>
<sequence>MKKLKLILPMLAFIFAIALSFAFTNATADDFYATGYVIIEGQPYDVDANCNSQSTADCKVRIENLSGTFIVYDSETDEPLKSNAPIQTIDDPRP</sequence>
<dbReference type="EMBL" id="VHIF01000001">
    <property type="protein sequence ID" value="TQO39700.1"/>
    <property type="molecule type" value="Genomic_DNA"/>
</dbReference>
<dbReference type="RefSeq" id="WP_093979780.1">
    <property type="nucleotide sequence ID" value="NZ_CP022515.1"/>
</dbReference>
<dbReference type="AlphaFoldDB" id="A0A221V1Q7"/>
<organism evidence="2 4">
    <name type="scientific">Arenibacter algicola</name>
    <dbReference type="NCBI Taxonomy" id="616991"/>
    <lineage>
        <taxon>Bacteria</taxon>
        <taxon>Pseudomonadati</taxon>
        <taxon>Bacteroidota</taxon>
        <taxon>Flavobacteriia</taxon>
        <taxon>Flavobacteriales</taxon>
        <taxon>Flavobacteriaceae</taxon>
        <taxon>Arenibacter</taxon>
    </lineage>
</organism>
<protein>
    <recommendedName>
        <fullName evidence="6">Secreted protein</fullName>
    </recommendedName>
</protein>
<evidence type="ECO:0000313" key="2">
    <source>
        <dbReference type="EMBL" id="ASO07525.1"/>
    </source>
</evidence>
<gene>
    <name evidence="2" type="ORF">AREALGSMS7_04120</name>
    <name evidence="3" type="ORF">GQ41_4389</name>
</gene>
<evidence type="ECO:0000313" key="5">
    <source>
        <dbReference type="Proteomes" id="UP000315363"/>
    </source>
</evidence>
<proteinExistence type="predicted"/>